<reference evidence="10" key="1">
    <citation type="submission" date="2016-06" db="UniProtKB">
        <authorList>
            <consortium name="WormBaseParasite"/>
        </authorList>
    </citation>
    <scope>IDENTIFICATION</scope>
</reference>
<dbReference type="OrthoDB" id="546820at2759"/>
<evidence type="ECO:0000256" key="1">
    <source>
        <dbReference type="ARBA" id="ARBA00022448"/>
    </source>
</evidence>
<dbReference type="EMBL" id="UYRT01025421">
    <property type="protein sequence ID" value="VDK63641.1"/>
    <property type="molecule type" value="Genomic_DNA"/>
</dbReference>
<dbReference type="AlphaFoldDB" id="A0A183DIP5"/>
<evidence type="ECO:0000313" key="10">
    <source>
        <dbReference type="WBParaSite" id="GPUH_0000859601-mRNA-1"/>
    </source>
</evidence>
<keyword evidence="4" id="KW-0406">Ion transport</keyword>
<evidence type="ECO:0000313" key="8">
    <source>
        <dbReference type="EMBL" id="VDK63641.1"/>
    </source>
</evidence>
<keyword evidence="7" id="KW-0472">Membrane</keyword>
<dbReference type="PANTHER" id="PTHR45897:SF4">
    <property type="entry name" value="HIGH-AFFINITY CHOLINE TRANSPORTER 1"/>
    <property type="match status" value="1"/>
</dbReference>
<keyword evidence="2" id="KW-0769">Symport</keyword>
<dbReference type="WBParaSite" id="GPUH_0000859601-mRNA-1">
    <property type="protein sequence ID" value="GPUH_0000859601-mRNA-1"/>
    <property type="gene ID" value="GPUH_0000859601"/>
</dbReference>
<keyword evidence="5" id="KW-0325">Glycoprotein</keyword>
<protein>
    <submittedName>
        <fullName evidence="8 10">Uncharacterized protein</fullName>
    </submittedName>
</protein>
<evidence type="ECO:0000256" key="4">
    <source>
        <dbReference type="ARBA" id="ARBA00023065"/>
    </source>
</evidence>
<evidence type="ECO:0000256" key="2">
    <source>
        <dbReference type="ARBA" id="ARBA00022847"/>
    </source>
</evidence>
<feature type="transmembrane region" description="Helical" evidence="7">
    <location>
        <begin position="20"/>
        <end position="43"/>
    </location>
</feature>
<dbReference type="Proteomes" id="UP000271098">
    <property type="component" value="Unassembled WGS sequence"/>
</dbReference>
<evidence type="ECO:0000256" key="5">
    <source>
        <dbReference type="ARBA" id="ARBA00023180"/>
    </source>
</evidence>
<dbReference type="GO" id="GO:0005307">
    <property type="term" value="F:choline:sodium symporter activity"/>
    <property type="evidence" value="ECO:0007669"/>
    <property type="project" value="TreeGrafter"/>
</dbReference>
<organism evidence="10">
    <name type="scientific">Gongylonema pulchrum</name>
    <dbReference type="NCBI Taxonomy" id="637853"/>
    <lineage>
        <taxon>Eukaryota</taxon>
        <taxon>Metazoa</taxon>
        <taxon>Ecdysozoa</taxon>
        <taxon>Nematoda</taxon>
        <taxon>Chromadorea</taxon>
        <taxon>Rhabditida</taxon>
        <taxon>Spirurina</taxon>
        <taxon>Spiruromorpha</taxon>
        <taxon>Spiruroidea</taxon>
        <taxon>Gongylonematidae</taxon>
        <taxon>Gongylonema</taxon>
    </lineage>
</organism>
<keyword evidence="9" id="KW-1185">Reference proteome</keyword>
<gene>
    <name evidence="8" type="ORF">GPUH_LOCUS8583</name>
</gene>
<keyword evidence="7" id="KW-1133">Transmembrane helix</keyword>
<dbReference type="InterPro" id="IPR052244">
    <property type="entry name" value="Choline_transporter"/>
</dbReference>
<evidence type="ECO:0000256" key="7">
    <source>
        <dbReference type="SAM" id="Phobius"/>
    </source>
</evidence>
<dbReference type="GO" id="GO:0005886">
    <property type="term" value="C:plasma membrane"/>
    <property type="evidence" value="ECO:0007669"/>
    <property type="project" value="TreeGrafter"/>
</dbReference>
<dbReference type="GO" id="GO:0008292">
    <property type="term" value="P:acetylcholine biosynthetic process"/>
    <property type="evidence" value="ECO:0007669"/>
    <property type="project" value="TreeGrafter"/>
</dbReference>
<sequence>MYEETVNENGTVSGTQYFPFRTMAMLGSFIGCIGASVLSQYLFTNGILPVGMDFLKCVVNIPPERIALHSDVSFNVSSETLAAPKPNDFSENYTSGNILRPPYRSPATELSTLQTTNNRDYLTLTDNM</sequence>
<keyword evidence="1" id="KW-0813">Transport</keyword>
<keyword evidence="7" id="KW-0812">Transmembrane</keyword>
<reference evidence="8 9" key="2">
    <citation type="submission" date="2018-11" db="EMBL/GenBank/DDBJ databases">
        <authorList>
            <consortium name="Pathogen Informatics"/>
        </authorList>
    </citation>
    <scope>NUCLEOTIDE SEQUENCE [LARGE SCALE GENOMIC DNA]</scope>
</reference>
<evidence type="ECO:0000256" key="6">
    <source>
        <dbReference type="ARBA" id="ARBA00023201"/>
    </source>
</evidence>
<proteinExistence type="predicted"/>
<accession>A0A183DIP5</accession>
<evidence type="ECO:0000313" key="9">
    <source>
        <dbReference type="Proteomes" id="UP000271098"/>
    </source>
</evidence>
<keyword evidence="6" id="KW-0739">Sodium transport</keyword>
<name>A0A183DIP5_9BILA</name>
<evidence type="ECO:0000256" key="3">
    <source>
        <dbReference type="ARBA" id="ARBA00023053"/>
    </source>
</evidence>
<dbReference type="PANTHER" id="PTHR45897">
    <property type="entry name" value="HIGH-AFFINITY CHOLINE TRANSPORTER 1"/>
    <property type="match status" value="1"/>
</dbReference>
<keyword evidence="3" id="KW-0915">Sodium</keyword>